<dbReference type="STRING" id="1121429.SAMN02745133_02886"/>
<keyword evidence="5" id="KW-1185">Reference proteome</keyword>
<gene>
    <name evidence="4" type="ORF">SAMN02745133_02886</name>
</gene>
<dbReference type="InterPro" id="IPR051796">
    <property type="entry name" value="ISF_SsuE-like"/>
</dbReference>
<keyword evidence="2" id="KW-0288">FMN</keyword>
<dbReference type="PANTHER" id="PTHR43278">
    <property type="entry name" value="NAD(P)H-DEPENDENT FMN-CONTAINING OXIDOREDUCTASE YWQN-RELATED"/>
    <property type="match status" value="1"/>
</dbReference>
<dbReference type="PANTHER" id="PTHR43278:SF4">
    <property type="entry name" value="NAD(P)H-DEPENDENT FMN-CONTAINING OXIDOREDUCTASE YWQN-RELATED"/>
    <property type="match status" value="1"/>
</dbReference>
<feature type="domain" description="NADPH-dependent FMN reductase-like" evidence="3">
    <location>
        <begin position="1"/>
        <end position="157"/>
    </location>
</feature>
<accession>A0A1M5CCG3</accession>
<evidence type="ECO:0000313" key="4">
    <source>
        <dbReference type="EMBL" id="SHF52443.1"/>
    </source>
</evidence>
<name>A0A1M5CCG3_9FIRM</name>
<evidence type="ECO:0000256" key="2">
    <source>
        <dbReference type="ARBA" id="ARBA00022643"/>
    </source>
</evidence>
<sequence length="191" mass="20839">MKVIGINGSARKDGNTAIIIGRVFDELKKKGIETEMIQLAGNNIQGCIGCGGCFKNQNNQCVFQNDIINKCIAKMIEADGIILGSPVYFGDVSANMKAFLERVGMVASANNALFKHKVGAAVVAVRRGGAIHAFNTMNYFLHYMQMYLVGGTYWNMVYGKEIGEVEKDAEGMQNMKSIGENMALLLEKIAK</sequence>
<organism evidence="4 5">
    <name type="scientific">Desulforamulus putei DSM 12395</name>
    <dbReference type="NCBI Taxonomy" id="1121429"/>
    <lineage>
        <taxon>Bacteria</taxon>
        <taxon>Bacillati</taxon>
        <taxon>Bacillota</taxon>
        <taxon>Clostridia</taxon>
        <taxon>Eubacteriales</taxon>
        <taxon>Peptococcaceae</taxon>
        <taxon>Desulforamulus</taxon>
    </lineage>
</organism>
<dbReference type="EMBL" id="FQUY01000030">
    <property type="protein sequence ID" value="SHF52443.1"/>
    <property type="molecule type" value="Genomic_DNA"/>
</dbReference>
<evidence type="ECO:0000313" key="5">
    <source>
        <dbReference type="Proteomes" id="UP000184148"/>
    </source>
</evidence>
<dbReference type="OrthoDB" id="6398207at2"/>
<protein>
    <submittedName>
        <fullName evidence="4">Multimeric flavodoxin WrbA</fullName>
    </submittedName>
</protein>
<dbReference type="GO" id="GO:0016491">
    <property type="term" value="F:oxidoreductase activity"/>
    <property type="evidence" value="ECO:0007669"/>
    <property type="project" value="InterPro"/>
</dbReference>
<dbReference type="RefSeq" id="WP_003543352.1">
    <property type="nucleotide sequence ID" value="NZ_FQUY01000030.1"/>
</dbReference>
<dbReference type="Gene3D" id="3.40.50.360">
    <property type="match status" value="1"/>
</dbReference>
<dbReference type="InterPro" id="IPR005025">
    <property type="entry name" value="FMN_Rdtase-like_dom"/>
</dbReference>
<dbReference type="Pfam" id="PF03358">
    <property type="entry name" value="FMN_red"/>
    <property type="match status" value="1"/>
</dbReference>
<dbReference type="SUPFAM" id="SSF52218">
    <property type="entry name" value="Flavoproteins"/>
    <property type="match status" value="1"/>
</dbReference>
<dbReference type="Proteomes" id="UP000184148">
    <property type="component" value="Unassembled WGS sequence"/>
</dbReference>
<evidence type="ECO:0000256" key="1">
    <source>
        <dbReference type="ARBA" id="ARBA00022630"/>
    </source>
</evidence>
<keyword evidence="1" id="KW-0285">Flavoprotein</keyword>
<reference evidence="5" key="1">
    <citation type="submission" date="2016-11" db="EMBL/GenBank/DDBJ databases">
        <authorList>
            <person name="Varghese N."/>
            <person name="Submissions S."/>
        </authorList>
    </citation>
    <scope>NUCLEOTIDE SEQUENCE [LARGE SCALE GENOMIC DNA]</scope>
    <source>
        <strain evidence="5">DSM 12395</strain>
    </source>
</reference>
<dbReference type="InterPro" id="IPR029039">
    <property type="entry name" value="Flavoprotein-like_sf"/>
</dbReference>
<dbReference type="AlphaFoldDB" id="A0A1M5CCG3"/>
<evidence type="ECO:0000259" key="3">
    <source>
        <dbReference type="Pfam" id="PF03358"/>
    </source>
</evidence>
<proteinExistence type="predicted"/>